<feature type="transmembrane region" description="Helical" evidence="6">
    <location>
        <begin position="114"/>
        <end position="138"/>
    </location>
</feature>
<reference evidence="7 8" key="1">
    <citation type="journal article" date="2016" name="Nat. Commun.">
        <title>Thousands of microbial genomes shed light on interconnected biogeochemical processes in an aquifer system.</title>
        <authorList>
            <person name="Anantharaman K."/>
            <person name="Brown C.T."/>
            <person name="Hug L.A."/>
            <person name="Sharon I."/>
            <person name="Castelle C.J."/>
            <person name="Probst A.J."/>
            <person name="Thomas B.C."/>
            <person name="Singh A."/>
            <person name="Wilkins M.J."/>
            <person name="Karaoz U."/>
            <person name="Brodie E.L."/>
            <person name="Williams K.H."/>
            <person name="Hubbard S.S."/>
            <person name="Banfield J.F."/>
        </authorList>
    </citation>
    <scope>NUCLEOTIDE SEQUENCE [LARGE SCALE GENOMIC DNA]</scope>
</reference>
<feature type="transmembrane region" description="Helical" evidence="6">
    <location>
        <begin position="409"/>
        <end position="430"/>
    </location>
</feature>
<feature type="transmembrane region" description="Helical" evidence="6">
    <location>
        <begin position="7"/>
        <end position="31"/>
    </location>
</feature>
<evidence type="ECO:0000256" key="2">
    <source>
        <dbReference type="ARBA" id="ARBA00022475"/>
    </source>
</evidence>
<evidence type="ECO:0000256" key="5">
    <source>
        <dbReference type="ARBA" id="ARBA00023136"/>
    </source>
</evidence>
<name>A0A1F6NWX3_9BACT</name>
<dbReference type="GO" id="GO:0005886">
    <property type="term" value="C:plasma membrane"/>
    <property type="evidence" value="ECO:0007669"/>
    <property type="project" value="UniProtKB-SubCell"/>
</dbReference>
<dbReference type="PANTHER" id="PTHR30250:SF11">
    <property type="entry name" value="O-ANTIGEN TRANSPORTER-RELATED"/>
    <property type="match status" value="1"/>
</dbReference>
<evidence type="ECO:0000256" key="4">
    <source>
        <dbReference type="ARBA" id="ARBA00022989"/>
    </source>
</evidence>
<feature type="transmembrane region" description="Helical" evidence="6">
    <location>
        <begin position="253"/>
        <end position="275"/>
    </location>
</feature>
<keyword evidence="4 6" id="KW-1133">Transmembrane helix</keyword>
<keyword evidence="3 6" id="KW-0812">Transmembrane</keyword>
<proteinExistence type="predicted"/>
<dbReference type="InterPro" id="IPR050833">
    <property type="entry name" value="Poly_Biosynth_Transport"/>
</dbReference>
<dbReference type="Pfam" id="PF13440">
    <property type="entry name" value="Polysacc_synt_3"/>
    <property type="match status" value="1"/>
</dbReference>
<dbReference type="STRING" id="1798704.A3J93_04935"/>
<dbReference type="Proteomes" id="UP000177907">
    <property type="component" value="Unassembled WGS sequence"/>
</dbReference>
<evidence type="ECO:0000256" key="3">
    <source>
        <dbReference type="ARBA" id="ARBA00022692"/>
    </source>
</evidence>
<feature type="transmembrane region" description="Helical" evidence="6">
    <location>
        <begin position="379"/>
        <end position="402"/>
    </location>
</feature>
<dbReference type="PANTHER" id="PTHR30250">
    <property type="entry name" value="PST FAMILY PREDICTED COLANIC ACID TRANSPORTER"/>
    <property type="match status" value="1"/>
</dbReference>
<comment type="caution">
    <text evidence="7">The sequence shown here is derived from an EMBL/GenBank/DDBJ whole genome shotgun (WGS) entry which is preliminary data.</text>
</comment>
<dbReference type="EMBL" id="MFQZ01000003">
    <property type="protein sequence ID" value="OGH88368.1"/>
    <property type="molecule type" value="Genomic_DNA"/>
</dbReference>
<protein>
    <submittedName>
        <fullName evidence="7">Uncharacterized protein</fullName>
    </submittedName>
</protein>
<feature type="transmembrane region" description="Helical" evidence="6">
    <location>
        <begin position="85"/>
        <end position="108"/>
    </location>
</feature>
<organism evidence="7 8">
    <name type="scientific">Candidatus Magasanikbacteria bacterium RIFOXYC2_FULL_42_28</name>
    <dbReference type="NCBI Taxonomy" id="1798704"/>
    <lineage>
        <taxon>Bacteria</taxon>
        <taxon>Candidatus Magasanikiibacteriota</taxon>
    </lineage>
</organism>
<accession>A0A1F6NWX3</accession>
<feature type="transmembrane region" description="Helical" evidence="6">
    <location>
        <begin position="150"/>
        <end position="167"/>
    </location>
</feature>
<feature type="transmembrane region" description="Helical" evidence="6">
    <location>
        <begin position="327"/>
        <end position="349"/>
    </location>
</feature>
<gene>
    <name evidence="7" type="ORF">A3J93_04935</name>
</gene>
<dbReference type="AlphaFoldDB" id="A0A1F6NWX3"/>
<keyword evidence="2" id="KW-1003">Cell membrane</keyword>
<feature type="transmembrane region" description="Helical" evidence="6">
    <location>
        <begin position="356"/>
        <end position="373"/>
    </location>
</feature>
<feature type="transmembrane region" description="Helical" evidence="6">
    <location>
        <begin position="287"/>
        <end position="307"/>
    </location>
</feature>
<dbReference type="CDD" id="cd13128">
    <property type="entry name" value="MATE_Wzx_like"/>
    <property type="match status" value="1"/>
</dbReference>
<keyword evidence="5 6" id="KW-0472">Membrane</keyword>
<evidence type="ECO:0000313" key="8">
    <source>
        <dbReference type="Proteomes" id="UP000177907"/>
    </source>
</evidence>
<comment type="subcellular location">
    <subcellularLocation>
        <location evidence="1">Cell membrane</location>
        <topology evidence="1">Multi-pass membrane protein</topology>
    </subcellularLocation>
</comment>
<evidence type="ECO:0000256" key="1">
    <source>
        <dbReference type="ARBA" id="ARBA00004651"/>
    </source>
</evidence>
<sequence>MSLIRQIAYNTGVQISGKLLSTALGIAAIMIMTRTLGAEQFGWYATATGFLQFVGLFSDFGFTVTTSNMLSEPRFDKTRLLNTIFSWRLLTALIFNGLAPFIFLFLPYPAELKYAVFTLSLSFFAIALSQIFFGYYQAKLRAGTLVVGEIFGRTALVIGTALVAYFGLGLMPIIWLISGAAILNLIYLWSNAPAVRLCFDREISRALYTKIWPNASAVLLNSFYLQGDRVILPMFVAQTTVGLYSAAYRVLDIIIQISALTMGLLMPLITTAYMSGDRLEFQKRCNLSLNLTALITLPMLAGGMALAEPIMRFVGGAEFGASGPILRVLMLAVFGVCLGMVFGHINLAINRQRQALWIYGSDALLSIIGYFIFIPRYGITGALTVTIFSQIYAGILLMALAYRAGKLSLNFLPLTKIILASALMAGALYFTPPYNLAIKILIGIAVYGASVVALEIISWETVKAILAKSPVVIKPANEV</sequence>
<feature type="transmembrane region" description="Helical" evidence="6">
    <location>
        <begin position="436"/>
        <end position="459"/>
    </location>
</feature>
<feature type="transmembrane region" description="Helical" evidence="6">
    <location>
        <begin position="43"/>
        <end position="64"/>
    </location>
</feature>
<evidence type="ECO:0000313" key="7">
    <source>
        <dbReference type="EMBL" id="OGH88368.1"/>
    </source>
</evidence>
<evidence type="ECO:0000256" key="6">
    <source>
        <dbReference type="SAM" id="Phobius"/>
    </source>
</evidence>